<dbReference type="InterPro" id="IPR000073">
    <property type="entry name" value="AB_hydrolase_1"/>
</dbReference>
<name>A0A4Z0GHS0_9BACL</name>
<evidence type="ECO:0000313" key="6">
    <source>
        <dbReference type="Proteomes" id="UP000298347"/>
    </source>
</evidence>
<comment type="function">
    <text evidence="3">Catalyzes a proton abstraction reaction that results in 2,5-elimination of pyruvate from 2-succinyl-5-enolpyruvyl-6-hydroxy-3-cyclohexene-1-carboxylate (SEPHCHC) and the formation of 2-succinyl-6-hydroxy-2,4-cyclohexadiene-1-carboxylate (SHCHC).</text>
</comment>
<dbReference type="EC" id="4.2.99.20" evidence="3"/>
<dbReference type="EMBL" id="SRJD01000031">
    <property type="protein sequence ID" value="TGA96066.1"/>
    <property type="molecule type" value="Genomic_DNA"/>
</dbReference>
<keyword evidence="6" id="KW-1185">Reference proteome</keyword>
<comment type="pathway">
    <text evidence="3">Quinol/quinone metabolism; menaquinone biosynthesis.</text>
</comment>
<dbReference type="NCBIfam" id="TIGR03695">
    <property type="entry name" value="menH_SHCHC"/>
    <property type="match status" value="1"/>
</dbReference>
<comment type="caution">
    <text evidence="5">The sequence shown here is derived from an EMBL/GenBank/DDBJ whole genome shotgun (WGS) entry which is preliminary data.</text>
</comment>
<dbReference type="PANTHER" id="PTHR42916:SF1">
    <property type="entry name" value="PROTEIN PHYLLO, CHLOROPLASTIC"/>
    <property type="match status" value="1"/>
</dbReference>
<feature type="domain" description="AB hydrolase-1" evidence="4">
    <location>
        <begin position="20"/>
        <end position="253"/>
    </location>
</feature>
<gene>
    <name evidence="3 5" type="primary">menH</name>
    <name evidence="5" type="ORF">E4665_16685</name>
</gene>
<accession>A0A4Z0GHS0</accession>
<dbReference type="AlphaFoldDB" id="A0A4Z0GHS0"/>
<dbReference type="GO" id="GO:0009234">
    <property type="term" value="P:menaquinone biosynthetic process"/>
    <property type="evidence" value="ECO:0007669"/>
    <property type="project" value="UniProtKB-UniRule"/>
</dbReference>
<dbReference type="Proteomes" id="UP000298347">
    <property type="component" value="Unassembled WGS sequence"/>
</dbReference>
<comment type="subunit">
    <text evidence="3">Monomer.</text>
</comment>
<evidence type="ECO:0000313" key="5">
    <source>
        <dbReference type="EMBL" id="TGA96066.1"/>
    </source>
</evidence>
<dbReference type="InterPro" id="IPR029058">
    <property type="entry name" value="AB_hydrolase_fold"/>
</dbReference>
<keyword evidence="2 3" id="KW-0456">Lyase</keyword>
<dbReference type="Gene3D" id="3.40.50.1820">
    <property type="entry name" value="alpha/beta hydrolase"/>
    <property type="match status" value="1"/>
</dbReference>
<evidence type="ECO:0000256" key="1">
    <source>
        <dbReference type="ARBA" id="ARBA00022428"/>
    </source>
</evidence>
<comment type="pathway">
    <text evidence="3">Quinol/quinone metabolism; 1,4-dihydroxy-2-naphthoate biosynthesis; 1,4-dihydroxy-2-naphthoate from chorismate: step 3/7.</text>
</comment>
<dbReference type="Pfam" id="PF00561">
    <property type="entry name" value="Abhydrolase_1"/>
    <property type="match status" value="1"/>
</dbReference>
<keyword evidence="1 3" id="KW-0474">Menaquinone biosynthesis</keyword>
<reference evidence="5 6" key="1">
    <citation type="journal article" date="2015" name="Int. J. Syst. Evol. Microbiol.">
        <title>Sporolactobacillus shoreae sp. nov. and Sporolactobacillus spathodeae sp. nov., two spore-forming lactic acid bacteria isolated from tree barks in Thailand.</title>
        <authorList>
            <person name="Thamacharoensuk T."/>
            <person name="Kitahara M."/>
            <person name="Ohkuma M."/>
            <person name="Thongchul N."/>
            <person name="Tanasupawat S."/>
        </authorList>
    </citation>
    <scope>NUCLEOTIDE SEQUENCE [LARGE SCALE GENOMIC DNA]</scope>
    <source>
        <strain evidence="5 6">BK92</strain>
    </source>
</reference>
<dbReference type="SUPFAM" id="SSF53474">
    <property type="entry name" value="alpha/beta-Hydrolases"/>
    <property type="match status" value="1"/>
</dbReference>
<dbReference type="RefSeq" id="WP_135349937.1">
    <property type="nucleotide sequence ID" value="NZ_SRJD01000031.1"/>
</dbReference>
<proteinExistence type="inferred from homology"/>
<dbReference type="UniPathway" id="UPA00079"/>
<protein>
    <recommendedName>
        <fullName evidence="3">Putative 2-succinyl-6-hydroxy-2,4-cyclohexadiene-1-carboxylate synthase</fullName>
        <shortName evidence="3">SHCHC synthase</shortName>
        <ecNumber evidence="3">4.2.99.20</ecNumber>
    </recommendedName>
</protein>
<comment type="catalytic activity">
    <reaction evidence="3">
        <text>5-enolpyruvoyl-6-hydroxy-2-succinyl-cyclohex-3-ene-1-carboxylate = (1R,6R)-6-hydroxy-2-succinyl-cyclohexa-2,4-diene-1-carboxylate + pyruvate</text>
        <dbReference type="Rhea" id="RHEA:25597"/>
        <dbReference type="ChEBI" id="CHEBI:15361"/>
        <dbReference type="ChEBI" id="CHEBI:58689"/>
        <dbReference type="ChEBI" id="CHEBI:58818"/>
        <dbReference type="EC" id="4.2.99.20"/>
    </reaction>
</comment>
<dbReference type="UniPathway" id="UPA01057">
    <property type="reaction ID" value="UER00900"/>
</dbReference>
<comment type="similarity">
    <text evidence="3">Belongs to the AB hydrolase superfamily. MenH family.</text>
</comment>
<evidence type="ECO:0000256" key="2">
    <source>
        <dbReference type="ARBA" id="ARBA00023239"/>
    </source>
</evidence>
<dbReference type="GO" id="GO:0070205">
    <property type="term" value="F:2-succinyl-6-hydroxy-2,4-cyclohexadiene-1-carboxylate synthase activity"/>
    <property type="evidence" value="ECO:0007669"/>
    <property type="project" value="UniProtKB-UniRule"/>
</dbReference>
<dbReference type="PANTHER" id="PTHR42916">
    <property type="entry name" value="2-SUCCINYL-5-ENOLPYRUVYL-6-HYDROXY-3-CYCLOHEXENE-1-CARBOXYLATE SYNTHASE"/>
    <property type="match status" value="1"/>
</dbReference>
<evidence type="ECO:0000259" key="4">
    <source>
        <dbReference type="Pfam" id="PF00561"/>
    </source>
</evidence>
<evidence type="ECO:0000256" key="3">
    <source>
        <dbReference type="HAMAP-Rule" id="MF_01660"/>
    </source>
</evidence>
<dbReference type="HAMAP" id="MF_01660">
    <property type="entry name" value="MenH"/>
    <property type="match status" value="1"/>
</dbReference>
<dbReference type="OrthoDB" id="9808398at2"/>
<dbReference type="PRINTS" id="PR00111">
    <property type="entry name" value="ABHYDROLASE"/>
</dbReference>
<sequence length="269" mass="30339">MNQIIHGISYHIEIKGQGEPLLLLHGFTGSLNTWRFLGTELKGCQLIMIDIIGHGKTDSPADPQKYSMEETARDLAALLDHFNLNRVHILGYSMGGRIALSFACLFPMRVQSLILESASPGLRTTGERETRRIHDRELAKTIKKKGILAFVNFWENIPLFDTQRKLPQVIRDNVRKGRLCNNEEGLSSSLLGMGTGSQPSWWEHLHSLSFPVLLITGQLDPKFCRIAREMKNLLRNAEFKTVPGAGHNIHLEKSGLFSEIVRKFVTEKS</sequence>
<organism evidence="5 6">
    <name type="scientific">Sporolactobacillus shoreae</name>
    <dbReference type="NCBI Taxonomy" id="1465501"/>
    <lineage>
        <taxon>Bacteria</taxon>
        <taxon>Bacillati</taxon>
        <taxon>Bacillota</taxon>
        <taxon>Bacilli</taxon>
        <taxon>Bacillales</taxon>
        <taxon>Sporolactobacillaceae</taxon>
        <taxon>Sporolactobacillus</taxon>
    </lineage>
</organism>
<dbReference type="InterPro" id="IPR022485">
    <property type="entry name" value="SHCHC_synthase_MenH"/>
</dbReference>